<name>A0AAU8MU71_9GAMM</name>
<keyword evidence="3" id="KW-1185">Reference proteome</keyword>
<evidence type="ECO:0000313" key="2">
    <source>
        <dbReference type="EMBL" id="XCO75999.1"/>
    </source>
</evidence>
<dbReference type="AlphaFoldDB" id="A0AAU8MU71"/>
<proteinExistence type="predicted"/>
<organism evidence="2">
    <name type="scientific">Lysobacter firmicutimachus</name>
    <dbReference type="NCBI Taxonomy" id="1792846"/>
    <lineage>
        <taxon>Bacteria</taxon>
        <taxon>Pseudomonadati</taxon>
        <taxon>Pseudomonadota</taxon>
        <taxon>Gammaproteobacteria</taxon>
        <taxon>Lysobacterales</taxon>
        <taxon>Lysobacteraceae</taxon>
        <taxon>Lysobacter</taxon>
    </lineage>
</organism>
<reference evidence="1 3" key="1">
    <citation type="submission" date="2024-02" db="EMBL/GenBank/DDBJ databases">
        <title>Lysobacter Genome Sequencing and Mining.</title>
        <authorList>
            <person name="Bierman J."/>
            <person name="Walker M.C."/>
        </authorList>
    </citation>
    <scope>NUCLEOTIDE SEQUENCE [LARGE SCALE GENOMIC DNA]</scope>
    <source>
        <strain evidence="1 3">PB6250</strain>
    </source>
</reference>
<sequence>MSTSFAQIQLQALQPGDADYAHLLATAQPRAEQAVGLPLQLQVDRLDRLGDWAFLLSRMRTPDGSRIDWKRSEYAEQAAAGAMSERYAALFKRDEQGPWRLVAQAVAPGDVAWESWPQEFGAPASLFGY</sequence>
<protein>
    <submittedName>
        <fullName evidence="2">Uncharacterized protein</fullName>
    </submittedName>
</protein>
<evidence type="ECO:0000313" key="1">
    <source>
        <dbReference type="EMBL" id="MEI2457015.1"/>
    </source>
</evidence>
<dbReference type="RefSeq" id="WP_064747967.1">
    <property type="nucleotide sequence ID" value="NZ_CP159925.1"/>
</dbReference>
<evidence type="ECO:0000313" key="3">
    <source>
        <dbReference type="Proteomes" id="UP001387215"/>
    </source>
</evidence>
<accession>A0AAU8MU71</accession>
<reference evidence="2" key="2">
    <citation type="submission" date="2024-06" db="EMBL/GenBank/DDBJ databases">
        <authorList>
            <person name="Li S."/>
        </authorList>
    </citation>
    <scope>NUCLEOTIDE SEQUENCE</scope>
    <source>
        <strain evidence="2">SR10</strain>
    </source>
</reference>
<gene>
    <name evidence="2" type="ORF">ABU614_04180</name>
    <name evidence="1" type="ORF">V2J18_20355</name>
</gene>
<dbReference type="EMBL" id="CP159925">
    <property type="protein sequence ID" value="XCO75999.1"/>
    <property type="molecule type" value="Genomic_DNA"/>
</dbReference>
<dbReference type="Proteomes" id="UP001387215">
    <property type="component" value="Unassembled WGS sequence"/>
</dbReference>
<dbReference type="EMBL" id="JBANDL010000002">
    <property type="protein sequence ID" value="MEI2457015.1"/>
    <property type="molecule type" value="Genomic_DNA"/>
</dbReference>